<protein>
    <submittedName>
        <fullName evidence="1">Uncharacterized protein</fullName>
    </submittedName>
</protein>
<organism evidence="1">
    <name type="scientific">Yersinia ruckeri</name>
    <dbReference type="NCBI Taxonomy" id="29486"/>
    <lineage>
        <taxon>Bacteria</taxon>
        <taxon>Pseudomonadati</taxon>
        <taxon>Pseudomonadota</taxon>
        <taxon>Gammaproteobacteria</taxon>
        <taxon>Enterobacterales</taxon>
        <taxon>Yersiniaceae</taxon>
        <taxon>Yersinia</taxon>
    </lineage>
</organism>
<proteinExistence type="predicted"/>
<dbReference type="AlphaFoldDB" id="A0A0A8V864"/>
<accession>A0A0A8V864</accession>
<gene>
    <name evidence="1" type="ORF">CSF007_0840</name>
</gene>
<sequence>MIIIITLNCKALFLISTNIIDYSEYIDILLGYSNINRLDSPYE</sequence>
<evidence type="ECO:0000313" key="1">
    <source>
        <dbReference type="EMBL" id="CEK25962.1"/>
    </source>
</evidence>
<reference evidence="1" key="1">
    <citation type="journal article" date="2015" name="Genome Announc.">
        <title>Complete Genome Sequence of Yersinia ruckeri Strain CSF007-82, Etiologic Agent of Red Mouth Disease in Salmonid Fish.</title>
        <authorList>
            <person name="Nelson M.C."/>
            <person name="LaPatra S.E."/>
            <person name="Welch T.J."/>
            <person name="Graf J."/>
        </authorList>
    </citation>
    <scope>NUCLEOTIDE SEQUENCE</scope>
    <source>
        <strain evidence="1">CSF007-82</strain>
    </source>
</reference>
<name>A0A0A8V864_YERRU</name>
<dbReference type="EMBL" id="LN681231">
    <property type="protein sequence ID" value="CEK25962.1"/>
    <property type="molecule type" value="Genomic_DNA"/>
</dbReference>